<evidence type="ECO:0000313" key="5">
    <source>
        <dbReference type="EMBL" id="RZS96708.1"/>
    </source>
</evidence>
<evidence type="ECO:0000256" key="3">
    <source>
        <dbReference type="SAM" id="SignalP"/>
    </source>
</evidence>
<dbReference type="AlphaFoldDB" id="A0A4Q7PAQ7"/>
<feature type="active site" description="Proton acceptor" evidence="1">
    <location>
        <position position="356"/>
    </location>
</feature>
<feature type="chain" id="PRO_5020933881" evidence="3">
    <location>
        <begin position="24"/>
        <end position="620"/>
    </location>
</feature>
<dbReference type="Proteomes" id="UP000292209">
    <property type="component" value="Unassembled WGS sequence"/>
</dbReference>
<dbReference type="InterPro" id="IPR027268">
    <property type="entry name" value="Peptidase_M4/M1_CTD_sf"/>
</dbReference>
<dbReference type="PANTHER" id="PTHR45726:SF3">
    <property type="entry name" value="LEUKOTRIENE A-4 HYDROLASE"/>
    <property type="match status" value="1"/>
</dbReference>
<comment type="cofactor">
    <cofactor evidence="2">
        <name>Zn(2+)</name>
        <dbReference type="ChEBI" id="CHEBI:29105"/>
    </cofactor>
    <text evidence="2">Binds 1 zinc ion per subunit.</text>
</comment>
<feature type="domain" description="Peptidase M1 membrane alanine aminopeptidase" evidence="4">
    <location>
        <begin position="343"/>
        <end position="495"/>
    </location>
</feature>
<keyword evidence="2" id="KW-0862">Zinc</keyword>
<name>A0A4Q7PAQ7_9BACT</name>
<gene>
    <name evidence="5" type="ORF">BC751_2290</name>
</gene>
<evidence type="ECO:0000256" key="2">
    <source>
        <dbReference type="PIRSR" id="PIRSR634015-3"/>
    </source>
</evidence>
<dbReference type="EMBL" id="SGXG01000001">
    <property type="protein sequence ID" value="RZS96708.1"/>
    <property type="molecule type" value="Genomic_DNA"/>
</dbReference>
<reference evidence="5 6" key="1">
    <citation type="submission" date="2019-02" db="EMBL/GenBank/DDBJ databases">
        <title>Genomic Encyclopedia of Archaeal and Bacterial Type Strains, Phase II (KMG-II): from individual species to whole genera.</title>
        <authorList>
            <person name="Goeker M."/>
        </authorList>
    </citation>
    <scope>NUCLEOTIDE SEQUENCE [LARGE SCALE GENOMIC DNA]</scope>
    <source>
        <strain evidence="5 6">DSM 21411</strain>
    </source>
</reference>
<evidence type="ECO:0000256" key="1">
    <source>
        <dbReference type="PIRSR" id="PIRSR634015-1"/>
    </source>
</evidence>
<keyword evidence="6" id="KW-1185">Reference proteome</keyword>
<dbReference type="Gene3D" id="1.10.390.10">
    <property type="entry name" value="Neutral Protease Domain 2"/>
    <property type="match status" value="1"/>
</dbReference>
<dbReference type="InterPro" id="IPR014782">
    <property type="entry name" value="Peptidase_M1_dom"/>
</dbReference>
<dbReference type="GO" id="GO:0008237">
    <property type="term" value="F:metallopeptidase activity"/>
    <property type="evidence" value="ECO:0007669"/>
    <property type="project" value="InterPro"/>
</dbReference>
<proteinExistence type="predicted"/>
<dbReference type="Pfam" id="PF01433">
    <property type="entry name" value="Peptidase_M1"/>
    <property type="match status" value="1"/>
</dbReference>
<comment type="caution">
    <text evidence="5">The sequence shown here is derived from an EMBL/GenBank/DDBJ whole genome shotgun (WGS) entry which is preliminary data.</text>
</comment>
<feature type="binding site" evidence="2">
    <location>
        <position position="378"/>
    </location>
    <ligand>
        <name>Zn(2+)</name>
        <dbReference type="ChEBI" id="CHEBI:29105"/>
        <note>catalytic</note>
    </ligand>
</feature>
<feature type="binding site" evidence="2">
    <location>
        <position position="359"/>
    </location>
    <ligand>
        <name>Zn(2+)</name>
        <dbReference type="ChEBI" id="CHEBI:29105"/>
        <note>catalytic</note>
    </ligand>
</feature>
<feature type="active site" description="Proton donor" evidence="1">
    <location>
        <position position="438"/>
    </location>
</feature>
<organism evidence="5 6">
    <name type="scientific">Cecembia calidifontis</name>
    <dbReference type="NCBI Taxonomy" id="1187080"/>
    <lineage>
        <taxon>Bacteria</taxon>
        <taxon>Pseudomonadati</taxon>
        <taxon>Bacteroidota</taxon>
        <taxon>Cytophagia</taxon>
        <taxon>Cytophagales</taxon>
        <taxon>Cyclobacteriaceae</taxon>
        <taxon>Cecembia</taxon>
    </lineage>
</organism>
<dbReference type="OrthoDB" id="9814383at2"/>
<evidence type="ECO:0000259" key="4">
    <source>
        <dbReference type="Pfam" id="PF01433"/>
    </source>
</evidence>
<protein>
    <submittedName>
        <fullName evidence="5">Peptidase M1-like protein</fullName>
    </submittedName>
</protein>
<dbReference type="InterPro" id="IPR034015">
    <property type="entry name" value="M1_LTA4H"/>
</dbReference>
<dbReference type="CDD" id="cd09604">
    <property type="entry name" value="M1_APN_like"/>
    <property type="match status" value="1"/>
</dbReference>
<keyword evidence="3" id="KW-0732">Signal</keyword>
<sequence length="620" mass="71399">MLKRFKLSIGFCLLFLSFGQVEAQVERWQQKVKYEMDVTMDVLTNQYRGTQKLHYTNNSPDTLTRAFYHLYYNAFQPNSMMDVRSRTIADPDRRVGNRIFNLSPNEIGYVKVNVLTMDGKPTNFVHEETILEVDLPEPILPGQTVVFDMEFESQVPLQIRRAGRDNAEGIRYSMAQWYPKMAAYDIRGWHANPYIGREFYGNFGDFDVKITIDKNYILGGTGYLQNANEIGHGYEDAGVKVPQPKGNTLTWHFFAPNVHDFMWAADPNYTHEKVQMENGPMVHFLYVKNDKTQENWSKLKGYTVDAIQYMSDNFGKYPYNQFSVIQGGDGGMEYPMATLITGHRNMRSLAGVTIHELIHMWYYGVLGFNESSEPWLDEGFTTWGTNVVMDAVFEKEPGFIQEGNYRSYFRLVESGFEEPLTTHADHYDRNSAYGAGTYTKGAVFVEQLAYVIGKENFNKAMLRLWNDWQFKHPNGNDVIRVMEKVSGLELDWYLDYFVASTKTIDYGVKSVEPDGQNTKISLERVGQMPMPLDLVVTYQDGSQESIYLPLVIMRGEKPEEAGMPKRVLTQKWPWTSYTKDVVLARPISDIRSVEIDPSYRLADVNRSNNKFEVSIVLPSK</sequence>
<keyword evidence="2" id="KW-0479">Metal-binding</keyword>
<dbReference type="PANTHER" id="PTHR45726">
    <property type="entry name" value="LEUKOTRIENE A-4 HYDROLASE"/>
    <property type="match status" value="1"/>
</dbReference>
<evidence type="ECO:0000313" key="6">
    <source>
        <dbReference type="Proteomes" id="UP000292209"/>
    </source>
</evidence>
<dbReference type="GO" id="GO:0008270">
    <property type="term" value="F:zinc ion binding"/>
    <property type="evidence" value="ECO:0007669"/>
    <property type="project" value="InterPro"/>
</dbReference>
<dbReference type="RefSeq" id="WP_130275597.1">
    <property type="nucleotide sequence ID" value="NZ_SGXG01000001.1"/>
</dbReference>
<feature type="signal peptide" evidence="3">
    <location>
        <begin position="1"/>
        <end position="23"/>
    </location>
</feature>
<feature type="binding site" evidence="2">
    <location>
        <position position="355"/>
    </location>
    <ligand>
        <name>Zn(2+)</name>
        <dbReference type="ChEBI" id="CHEBI:29105"/>
        <note>catalytic</note>
    </ligand>
</feature>
<accession>A0A4Q7PAQ7</accession>
<dbReference type="SUPFAM" id="SSF55486">
    <property type="entry name" value="Metalloproteases ('zincins'), catalytic domain"/>
    <property type="match status" value="1"/>
</dbReference>